<organism evidence="2 3">
    <name type="scientific">Popillia japonica</name>
    <name type="common">Japanese beetle</name>
    <dbReference type="NCBI Taxonomy" id="7064"/>
    <lineage>
        <taxon>Eukaryota</taxon>
        <taxon>Metazoa</taxon>
        <taxon>Ecdysozoa</taxon>
        <taxon>Arthropoda</taxon>
        <taxon>Hexapoda</taxon>
        <taxon>Insecta</taxon>
        <taxon>Pterygota</taxon>
        <taxon>Neoptera</taxon>
        <taxon>Endopterygota</taxon>
        <taxon>Coleoptera</taxon>
        <taxon>Polyphaga</taxon>
        <taxon>Scarabaeiformia</taxon>
        <taxon>Scarabaeidae</taxon>
        <taxon>Rutelinae</taxon>
        <taxon>Popillia</taxon>
    </lineage>
</organism>
<name>A0AAW1KH13_POPJA</name>
<dbReference type="PANTHER" id="PTHR14918">
    <property type="entry name" value="KICSTOR COMPLEX PROTEIN SZT2"/>
    <property type="match status" value="1"/>
</dbReference>
<dbReference type="EMBL" id="JASPKY010000224">
    <property type="protein sequence ID" value="KAK9718870.1"/>
    <property type="molecule type" value="Genomic_DNA"/>
</dbReference>
<dbReference type="PANTHER" id="PTHR14918:SF3">
    <property type="entry name" value="KICSTOR COMPLEX PROTEIN SZT2"/>
    <property type="match status" value="1"/>
</dbReference>
<evidence type="ECO:0000313" key="2">
    <source>
        <dbReference type="EMBL" id="KAK9718871.1"/>
    </source>
</evidence>
<keyword evidence="3" id="KW-1185">Reference proteome</keyword>
<reference evidence="2 3" key="2">
    <citation type="journal article" date="2024" name="BMC Genomics">
        <title>De novo assembly and annotation of Popillia japonica's genome with initial clues to its potential as an invasive pest.</title>
        <authorList>
            <person name="Cucini C."/>
            <person name="Boschi S."/>
            <person name="Funari R."/>
            <person name="Cardaioli E."/>
            <person name="Iannotti N."/>
            <person name="Marturano G."/>
            <person name="Paoli F."/>
            <person name="Bruttini M."/>
            <person name="Carapelli A."/>
            <person name="Frati F."/>
            <person name="Nardi F."/>
        </authorList>
    </citation>
    <scope>NUCLEOTIDE SEQUENCE [LARGE SCALE GENOMIC DNA]</scope>
    <source>
        <strain evidence="2">DMR45628</strain>
    </source>
</reference>
<evidence type="ECO:0000256" key="1">
    <source>
        <dbReference type="SAM" id="MobiDB-lite"/>
    </source>
</evidence>
<evidence type="ECO:0000313" key="3">
    <source>
        <dbReference type="Proteomes" id="UP001458880"/>
    </source>
</evidence>
<proteinExistence type="predicted"/>
<dbReference type="GO" id="GO:0005777">
    <property type="term" value="C:peroxisome"/>
    <property type="evidence" value="ECO:0007669"/>
    <property type="project" value="InterPro"/>
</dbReference>
<protein>
    <submittedName>
        <fullName evidence="2">Uncharacterized protein</fullName>
    </submittedName>
</protein>
<dbReference type="EMBL" id="JASPKY010000224">
    <property type="protein sequence ID" value="KAK9718871.1"/>
    <property type="molecule type" value="Genomic_DNA"/>
</dbReference>
<sequence length="1715" mass="197875">MSIKVLPTCLGEVIPTALDNDVQNIDINKLQVTLDVLCLTLPVDVQNVINGYSAKGLRTTSFCSDGFQASICGSTSEISYNSSYNLDLRDNGVLMNLPDVQKRAINVLIEEIKWLLKDEIVTSLLDIEPVTINTLKFISKHITDSMSRKSCVLDIIDLNFVYEPSKSYERFVQEFFKISIPDYKLCKVEDLYYLSKNSESNHNESVVFSNDLDLDSASINMPETNTECESCDGEEKEDFKWLLELHDERHNLPNFWLITEINNNSVVIYFHCRYLELPTTYVGMYLKVQRAMCDAIKDLCKHVNQYLLLQSLHDSRSCNILLEPDENFSDWQGDKTSSRLKSMDEMIDETEPYPTALAEATLKFKPGYFSCPIVWETHFSLHPRLKTGPGKSGLSIGILALQKVLDKFSVSNRNNMFVYQDSNLNVFYLRLYENMNYYNKISQAKGNGFENVSRSPSVASLPLGHPHSIQPIVDINVTPYNPSDIRPRVQSVSEKESKEDPQEDIIILKVHGITDTGQDIKCDLVQVLQNRLDDTVLEILSVMLARNSMCPLTPEDVRFLQKPFKQPEHIVRLSVQYYAAKLLHSFIYYLRQNLLQFLNIPKYTDNRSHYHFKDYAECDQSSKMIDDNIFIYNQSQSPTSGNRGISCIALAIVDNSKDAVSHLAINFEDIYENNPHMDVVDCNILESTTALPNIYLEFRLWNQGRVNIQNLCQKLCASVSQAHWDIIMENYLLVNPLCTDRNVGFPQEEAARIINDGNSSTNVTERHRKIILDSTLQQSNMTPRIVNYELKFEKLPQYFYKKSVVEHFSLDKYLMRESVAKEAPVKVDSFEAGDEGVLSNIYSSKLADWLRFGTNLNVPAVRKYKVVLNYQHSLNTAVKELQNLVMQLSQDAVKTFVYDEARKTHIPFNSSRNWNECILIARNFEQWKLSVGKASSTSIGDFINGNTSKHVLKFAPIVINNKFIPRQKILWASINSHEVVIYTYNWSKDTTDKLIEQSSNLGLWLTMRGGLLSSMTSQKLGLFHDQIISRKSPHTSGNPYLATITDVDCMLKFPKERIRKTGANAAVNLPPLLEAFKDTYRIITPYVDTAITNILEMCDIKQSEKKLKDDLKNLYSMYQSRSSVATCTQILIMMQNSRNIHYCHTPLLFLPRWRLQAARTRDHTVTSKDIDSPPEPASDELWHKDLCTYFISEYKHYLQTLGFMTLQIDNTNEKNHSVESIHFMQKALLGGILIFTIELREPFLITKLHAIEYNRLHVNNSRAAINQFMQSFLDECDKVKFIMHLHSFTYDFHLRCVSNYISNNNNSRLKEGYYITHFLDDFLKYYSKAPNYARNLVHTDSVIIANLLMEGKELYNYLLNYIERYNFKFISMVDETISEETEYILVQTTSIPQQSYKDSQDRQHTDDFDVALIVTNLSTHKELPQYSLHLKYYLILTSRSEIYPKYEAERKLGKFRTVTSTGKPPQTESEKPKEIRLNIFLTDSSANDKKNCCENLSEHDSEDEKKSLTDSIEKKQSCVRPHVEIRQESVNYLGYYSSHEQLMQQLILDCATSTQKNLTEMTNQGTIHCRTHILWNKLLSTQESNQLSFVEFTELKSLVKLDNLTDIHPNLGVLLNQPLGWYQDLAKLLLSKYNDQYRLYVSPDGNVQYYVILHPRYAGAFMMLSIDLHTSRGDLYAVHRPSQNSEESGICRKDKEALMNDFINCVCFYLWMNMI</sequence>
<reference evidence="2" key="1">
    <citation type="submission" date="2023-05" db="EMBL/GenBank/DDBJ databases">
        <authorList>
            <person name="Nardi F."/>
            <person name="Carapelli A."/>
            <person name="Cucini C."/>
        </authorList>
    </citation>
    <scope>NUCLEOTIDE SEQUENCE</scope>
    <source>
        <strain evidence="2">DMR45628</strain>
        <tissue evidence="2">Testes</tissue>
    </source>
</reference>
<dbReference type="InterPro" id="IPR033228">
    <property type="entry name" value="SZT2"/>
</dbReference>
<dbReference type="Proteomes" id="UP001458880">
    <property type="component" value="Unassembled WGS sequence"/>
</dbReference>
<feature type="region of interest" description="Disordered" evidence="1">
    <location>
        <begin position="1491"/>
        <end position="1510"/>
    </location>
</feature>
<gene>
    <name evidence="2" type="ORF">QE152_g22992</name>
</gene>
<accession>A0AAW1KH13</accession>
<comment type="caution">
    <text evidence="2">The sequence shown here is derived from an EMBL/GenBank/DDBJ whole genome shotgun (WGS) entry which is preliminary data.</text>
</comment>